<dbReference type="GO" id="GO:0016020">
    <property type="term" value="C:membrane"/>
    <property type="evidence" value="ECO:0007669"/>
    <property type="project" value="UniProtKB-SubCell"/>
</dbReference>
<dbReference type="Bgee" id="ENSOCUG00000000624">
    <property type="expression patterns" value="Expressed in blood and 16 other cell types or tissues"/>
</dbReference>
<reference evidence="8" key="3">
    <citation type="submission" date="2025-09" db="UniProtKB">
        <authorList>
            <consortium name="Ensembl"/>
        </authorList>
    </citation>
    <scope>IDENTIFICATION</scope>
    <source>
        <strain evidence="8">Thorbecke</strain>
    </source>
</reference>
<dbReference type="EMBL" id="AAGW02044067">
    <property type="status" value="NOT_ANNOTATED_CDS"/>
    <property type="molecule type" value="Genomic_DNA"/>
</dbReference>
<protein>
    <submittedName>
        <fullName evidence="8">Solute carrier family 26 member 6</fullName>
    </submittedName>
</protein>
<feature type="compositionally biased region" description="Polar residues" evidence="5">
    <location>
        <begin position="468"/>
        <end position="482"/>
    </location>
</feature>
<dbReference type="Gene3D" id="3.30.750.24">
    <property type="entry name" value="STAS domain"/>
    <property type="match status" value="2"/>
</dbReference>
<feature type="transmembrane region" description="Helical" evidence="6">
    <location>
        <begin position="311"/>
        <end position="328"/>
    </location>
</feature>
<evidence type="ECO:0000313" key="9">
    <source>
        <dbReference type="Proteomes" id="UP000001811"/>
    </source>
</evidence>
<dbReference type="PROSITE" id="PS01130">
    <property type="entry name" value="SLC26A"/>
    <property type="match status" value="1"/>
</dbReference>
<feature type="domain" description="SLC26A/SulP transporter" evidence="7">
    <location>
        <begin position="170"/>
        <end position="348"/>
    </location>
</feature>
<dbReference type="InterPro" id="IPR036513">
    <property type="entry name" value="STAS_dom_sf"/>
</dbReference>
<keyword evidence="3 6" id="KW-1133">Transmembrane helix</keyword>
<feature type="transmembrane region" description="Helical" evidence="6">
    <location>
        <begin position="109"/>
        <end position="136"/>
    </location>
</feature>
<feature type="domain" description="SLC26A/SulP transporter" evidence="7">
    <location>
        <begin position="90"/>
        <end position="144"/>
    </location>
</feature>
<sequence>PGLVDRSGPRDTQALLSATQAMELQRRDYHVERPLLNQQQLEELGHWGPAPRTHQWRTWLQCSRARAYALLLRHFPILAWLPRYPVRDWLLGDVLSGLSVAIMQLPQGLAYALLAGLPPVFGLYSSFYPVFIYFLFGTSRHISVVLEVCWKLPQTVVRHPGHRARGGGGLIGATAISYGVGLQQRFGVDVVGNIPAGLVPPVAPNPQLFAKLVGNAFAIAVVGFAIAISLGKIFALRHGYRVDSNQELVALGLSNLIGGIFQCFPVSCSMSRSLVQESTGGNTQIAGAISSLFLLLIILKLGELFRDLPKAVLAAAIIVNLKGMLMQFKDIPSLWKANQMDLLIWLVTFVATILLNLDLGLAVAIVFSLLLTVVRTQLPRYSVLGQVTDTDIYRDLAEYAEAREVPGVKVFRSSATLFFANAEFYSDALKQRCGVDVDYLLSRKKKLMKKRELQQKRLKKNKRPRTQAAPSKDTSVSVNVNASPEDIKSNDVDDSRAKVRMEDAVASNQEDAKAPNGSTLKALGLPQPDFHSLSLKNIFRDFREIEVEVYIAACHSPVVAQLEAGHFFDGSITKQHLFVSVHDAVTFALQHPRSDPSRPVLATKL</sequence>
<dbReference type="GeneTree" id="ENSGT01150000286960"/>
<dbReference type="PANTHER" id="PTHR11814">
    <property type="entry name" value="SULFATE TRANSPORTER"/>
    <property type="match status" value="1"/>
</dbReference>
<comment type="subcellular location">
    <subcellularLocation>
        <location evidence="1">Membrane</location>
        <topology evidence="1">Multi-pass membrane protein</topology>
    </subcellularLocation>
</comment>
<evidence type="ECO:0000313" key="8">
    <source>
        <dbReference type="Ensembl" id="ENSOCUP00000040157.1"/>
    </source>
</evidence>
<keyword evidence="9" id="KW-1185">Reference proteome</keyword>
<evidence type="ECO:0000256" key="3">
    <source>
        <dbReference type="ARBA" id="ARBA00022989"/>
    </source>
</evidence>
<dbReference type="InterPro" id="IPR018045">
    <property type="entry name" value="S04_transporter_CS"/>
</dbReference>
<reference evidence="8" key="2">
    <citation type="submission" date="2025-08" db="UniProtKB">
        <authorList>
            <consortium name="Ensembl"/>
        </authorList>
    </citation>
    <scope>IDENTIFICATION</scope>
    <source>
        <strain evidence="8">Thorbecke</strain>
    </source>
</reference>
<evidence type="ECO:0000259" key="7">
    <source>
        <dbReference type="Pfam" id="PF00916"/>
    </source>
</evidence>
<dbReference type="Ensembl" id="ENSOCUT00000037510.1">
    <property type="protein sequence ID" value="ENSOCUP00000040157.1"/>
    <property type="gene ID" value="ENSOCUG00000000624.3"/>
</dbReference>
<accession>A0A5F9D2R6</accession>
<proteinExistence type="predicted"/>
<evidence type="ECO:0000256" key="2">
    <source>
        <dbReference type="ARBA" id="ARBA00022692"/>
    </source>
</evidence>
<feature type="region of interest" description="Disordered" evidence="5">
    <location>
        <begin position="450"/>
        <end position="495"/>
    </location>
</feature>
<name>A0A5F9D2R6_RABIT</name>
<keyword evidence="4 6" id="KW-0472">Membrane</keyword>
<evidence type="ECO:0000256" key="1">
    <source>
        <dbReference type="ARBA" id="ARBA00004141"/>
    </source>
</evidence>
<dbReference type="AlphaFoldDB" id="A0A5F9D2R6"/>
<gene>
    <name evidence="8" type="primary">SLC26A6</name>
</gene>
<feature type="transmembrane region" description="Helical" evidence="6">
    <location>
        <begin position="279"/>
        <end position="299"/>
    </location>
</feature>
<evidence type="ECO:0000256" key="5">
    <source>
        <dbReference type="SAM" id="MobiDB-lite"/>
    </source>
</evidence>
<dbReference type="EMBL" id="AAGW02044068">
    <property type="status" value="NOT_ANNOTATED_CDS"/>
    <property type="molecule type" value="Genomic_DNA"/>
</dbReference>
<evidence type="ECO:0000256" key="4">
    <source>
        <dbReference type="ARBA" id="ARBA00023136"/>
    </source>
</evidence>
<feature type="compositionally biased region" description="Basic and acidic residues" evidence="5">
    <location>
        <begin position="485"/>
        <end position="495"/>
    </location>
</feature>
<feature type="transmembrane region" description="Helical" evidence="6">
    <location>
        <begin position="216"/>
        <end position="236"/>
    </location>
</feature>
<feature type="transmembrane region" description="Helical" evidence="6">
    <location>
        <begin position="248"/>
        <end position="267"/>
    </location>
</feature>
<dbReference type="InterPro" id="IPR011547">
    <property type="entry name" value="SLC26A/SulP_dom"/>
</dbReference>
<dbReference type="Pfam" id="PF00916">
    <property type="entry name" value="Sulfate_transp"/>
    <property type="match status" value="2"/>
</dbReference>
<reference evidence="8 9" key="1">
    <citation type="journal article" date="2011" name="Nature">
        <title>A high-resolution map of human evolutionary constraint using 29 mammals.</title>
        <authorList>
            <person name="Lindblad-Toh K."/>
            <person name="Garber M."/>
            <person name="Zuk O."/>
            <person name="Lin M.F."/>
            <person name="Parker B.J."/>
            <person name="Washietl S."/>
            <person name="Kheradpour P."/>
            <person name="Ernst J."/>
            <person name="Jordan G."/>
            <person name="Mauceli E."/>
            <person name="Ward L.D."/>
            <person name="Lowe C.B."/>
            <person name="Holloway A.K."/>
            <person name="Clamp M."/>
            <person name="Gnerre S."/>
            <person name="Alfoldi J."/>
            <person name="Beal K."/>
            <person name="Chang J."/>
            <person name="Clawson H."/>
            <person name="Cuff J."/>
            <person name="Di Palma F."/>
            <person name="Fitzgerald S."/>
            <person name="Flicek P."/>
            <person name="Guttman M."/>
            <person name="Hubisz M.J."/>
            <person name="Jaffe D.B."/>
            <person name="Jungreis I."/>
            <person name="Kent W.J."/>
            <person name="Kostka D."/>
            <person name="Lara M."/>
            <person name="Martins A.L."/>
            <person name="Massingham T."/>
            <person name="Moltke I."/>
            <person name="Raney B.J."/>
            <person name="Rasmussen M.D."/>
            <person name="Robinson J."/>
            <person name="Stark A."/>
            <person name="Vilella A.J."/>
            <person name="Wen J."/>
            <person name="Xie X."/>
            <person name="Zody M.C."/>
            <person name="Baldwin J."/>
            <person name="Bloom T."/>
            <person name="Chin C.W."/>
            <person name="Heiman D."/>
            <person name="Nicol R."/>
            <person name="Nusbaum C."/>
            <person name="Young S."/>
            <person name="Wilkinson J."/>
            <person name="Worley K.C."/>
            <person name="Kovar C.L."/>
            <person name="Muzny D.M."/>
            <person name="Gibbs R.A."/>
            <person name="Cree A."/>
            <person name="Dihn H.H."/>
            <person name="Fowler G."/>
            <person name="Jhangiani S."/>
            <person name="Joshi V."/>
            <person name="Lee S."/>
            <person name="Lewis L.R."/>
            <person name="Nazareth L.V."/>
            <person name="Okwuonu G."/>
            <person name="Santibanez J."/>
            <person name="Warren W.C."/>
            <person name="Mardis E.R."/>
            <person name="Weinstock G.M."/>
            <person name="Wilson R.K."/>
            <person name="Delehaunty K."/>
            <person name="Dooling D."/>
            <person name="Fronik C."/>
            <person name="Fulton L."/>
            <person name="Fulton B."/>
            <person name="Graves T."/>
            <person name="Minx P."/>
            <person name="Sodergren E."/>
            <person name="Birney E."/>
            <person name="Margulies E.H."/>
            <person name="Herrero J."/>
            <person name="Green E.D."/>
            <person name="Haussler D."/>
            <person name="Siepel A."/>
            <person name="Goldman N."/>
            <person name="Pollard K.S."/>
            <person name="Pedersen J.S."/>
            <person name="Lander E.S."/>
            <person name="Kellis M."/>
        </authorList>
    </citation>
    <scope>NUCLEOTIDE SEQUENCE [LARGE SCALE GENOMIC DNA]</scope>
    <source>
        <strain evidence="8 9">Thorbecke inbred</strain>
    </source>
</reference>
<feature type="transmembrane region" description="Helical" evidence="6">
    <location>
        <begin position="343"/>
        <end position="371"/>
    </location>
</feature>
<dbReference type="InterPro" id="IPR001902">
    <property type="entry name" value="SLC26A/SulP_fam"/>
</dbReference>
<evidence type="ECO:0000256" key="6">
    <source>
        <dbReference type="SAM" id="Phobius"/>
    </source>
</evidence>
<dbReference type="EMBL" id="AAGW02044069">
    <property type="status" value="NOT_ANNOTATED_CDS"/>
    <property type="molecule type" value="Genomic_DNA"/>
</dbReference>
<organism evidence="8 9">
    <name type="scientific">Oryctolagus cuniculus</name>
    <name type="common">Rabbit</name>
    <dbReference type="NCBI Taxonomy" id="9986"/>
    <lineage>
        <taxon>Eukaryota</taxon>
        <taxon>Metazoa</taxon>
        <taxon>Chordata</taxon>
        <taxon>Craniata</taxon>
        <taxon>Vertebrata</taxon>
        <taxon>Euteleostomi</taxon>
        <taxon>Mammalia</taxon>
        <taxon>Eutheria</taxon>
        <taxon>Euarchontoglires</taxon>
        <taxon>Glires</taxon>
        <taxon>Lagomorpha</taxon>
        <taxon>Leporidae</taxon>
        <taxon>Oryctolagus</taxon>
    </lineage>
</organism>
<feature type="compositionally biased region" description="Basic residues" evidence="5">
    <location>
        <begin position="456"/>
        <end position="465"/>
    </location>
</feature>
<dbReference type="Proteomes" id="UP000001811">
    <property type="component" value="Chromosome 9"/>
</dbReference>
<keyword evidence="2 6" id="KW-0812">Transmembrane</keyword>
<dbReference type="GO" id="GO:0008271">
    <property type="term" value="F:secondary active sulfate transmembrane transporter activity"/>
    <property type="evidence" value="ECO:0007669"/>
    <property type="project" value="InterPro"/>
</dbReference>